<evidence type="ECO:0000259" key="33">
    <source>
        <dbReference type="PROSITE" id="PS51590"/>
    </source>
</evidence>
<comment type="catalytic activity">
    <reaction evidence="31">
        <text>GTP + H2O = GDP + phosphate + H(+)</text>
        <dbReference type="Rhea" id="RHEA:19669"/>
        <dbReference type="ChEBI" id="CHEBI:15377"/>
        <dbReference type="ChEBI" id="CHEBI:15378"/>
        <dbReference type="ChEBI" id="CHEBI:37565"/>
        <dbReference type="ChEBI" id="CHEBI:43474"/>
        <dbReference type="ChEBI" id="CHEBI:58189"/>
    </reaction>
</comment>
<dbReference type="GO" id="GO:0030430">
    <property type="term" value="C:host cell cytoplasm"/>
    <property type="evidence" value="ECO:0007669"/>
    <property type="project" value="UniProtKB-SubCell"/>
</dbReference>
<reference evidence="35" key="1">
    <citation type="journal article" date="1994" name="J. Virol.">
        <title>Sequence of the phosphoprotein gene of pneumonia virus of mice: expression of multiple proteins from two overlapping reading frames.</title>
        <authorList>
            <person name="Barr J."/>
            <person name="Chambers P."/>
            <person name="Harriott P."/>
            <person name="Pringle C.R."/>
            <person name="Easton A.J."/>
        </authorList>
    </citation>
    <scope>NUCLEOTIDE SEQUENCE [LARGE SCALE GENOMIC DNA]</scope>
</reference>
<dbReference type="EC" id="2.7.7.48" evidence="5"/>
<keyword evidence="13" id="KW-0479">Metal-binding</keyword>
<keyword evidence="16" id="KW-0067">ATP-binding</keyword>
<dbReference type="KEGG" id="vg:3200556"/>
<evidence type="ECO:0000313" key="35">
    <source>
        <dbReference type="Proteomes" id="UP000149165"/>
    </source>
</evidence>
<accession>Q5MKN1</accession>
<evidence type="ECO:0000256" key="19">
    <source>
        <dbReference type="ARBA" id="ARBA00022953"/>
    </source>
</evidence>
<evidence type="ECO:0000256" key="1">
    <source>
        <dbReference type="ARBA" id="ARBA00001946"/>
    </source>
</evidence>
<dbReference type="GO" id="GO:0005524">
    <property type="term" value="F:ATP binding"/>
    <property type="evidence" value="ECO:0007669"/>
    <property type="project" value="UniProtKB-KW"/>
</dbReference>
<dbReference type="Pfam" id="PF14314">
    <property type="entry name" value="Methyltrans_Mon_2nd"/>
    <property type="match status" value="1"/>
</dbReference>
<dbReference type="InterPro" id="IPR014023">
    <property type="entry name" value="Mononeg_RNA_pol_cat"/>
</dbReference>
<dbReference type="EC" id="2.1.1.375" evidence="26"/>
<keyword evidence="22" id="KW-0511">Multifunctional enzyme</keyword>
<comment type="cofactor">
    <cofactor evidence="1">
        <name>Mg(2+)</name>
        <dbReference type="ChEBI" id="CHEBI:18420"/>
    </cofactor>
</comment>
<dbReference type="InterPro" id="IPR039530">
    <property type="entry name" value="L_methyltransferase_rhabdo"/>
</dbReference>
<dbReference type="InterPro" id="IPR026890">
    <property type="entry name" value="Mononeg_mRNAcap"/>
</dbReference>
<dbReference type="GO" id="GO:0046872">
    <property type="term" value="F:metal ion binding"/>
    <property type="evidence" value="ECO:0007669"/>
    <property type="project" value="UniProtKB-KW"/>
</dbReference>
<keyword evidence="11" id="KW-0949">S-adenosyl-L-methionine</keyword>
<dbReference type="GO" id="GO:0004482">
    <property type="term" value="F:mRNA 5'-cap (guanine-N7-)-methyltransferase activity"/>
    <property type="evidence" value="ECO:0007669"/>
    <property type="project" value="InterPro"/>
</dbReference>
<dbReference type="GO" id="GO:0003968">
    <property type="term" value="F:RNA-directed RNA polymerase activity"/>
    <property type="evidence" value="ECO:0007669"/>
    <property type="project" value="UniProtKB-KW"/>
</dbReference>
<evidence type="ECO:0000256" key="16">
    <source>
        <dbReference type="ARBA" id="ARBA00022840"/>
    </source>
</evidence>
<evidence type="ECO:0000256" key="3">
    <source>
        <dbReference type="ARBA" id="ARBA00004328"/>
    </source>
</evidence>
<evidence type="ECO:0000256" key="27">
    <source>
        <dbReference type="ARBA" id="ARBA00030436"/>
    </source>
</evidence>
<dbReference type="InterPro" id="IPR025786">
    <property type="entry name" value="Mononega_L_MeTrfase"/>
</dbReference>
<dbReference type="Pfam" id="PF00946">
    <property type="entry name" value="Mononeg_RNA_pol"/>
    <property type="match status" value="1"/>
</dbReference>
<evidence type="ECO:0000313" key="34">
    <source>
        <dbReference type="EMBL" id="AAW02831.1"/>
    </source>
</evidence>
<keyword evidence="10" id="KW-0808">Transferase</keyword>
<gene>
    <name evidence="34" type="primary">L</name>
</gene>
<proteinExistence type="inferred from homology"/>
<dbReference type="NCBIfam" id="TIGR04198">
    <property type="entry name" value="paramyx_RNAcap"/>
    <property type="match status" value="1"/>
</dbReference>
<comment type="catalytic activity">
    <reaction evidence="29">
        <text>a 5'-end (5'-triphosphoguanosine)-adenylyl-adenylyl-cytidylyl-adenosine in mRNA + S-adenosyl-L-methionine = a 5'-end (5'-triphosphoguanosine)-(2'-O-methyladenylyl)-adenylyl-cytidylyl-adenosine in mRNA + S-adenosyl-L-homocysteine + H(+)</text>
        <dbReference type="Rhea" id="RHEA:65380"/>
        <dbReference type="Rhea" id="RHEA-COMP:16797"/>
        <dbReference type="Rhea" id="RHEA-COMP:16801"/>
        <dbReference type="ChEBI" id="CHEBI:15378"/>
        <dbReference type="ChEBI" id="CHEBI:57856"/>
        <dbReference type="ChEBI" id="CHEBI:59789"/>
        <dbReference type="ChEBI" id="CHEBI:156482"/>
        <dbReference type="ChEBI" id="CHEBI:156484"/>
    </reaction>
</comment>
<keyword evidence="7" id="KW-0696">RNA-directed RNA polymerase</keyword>
<keyword evidence="18" id="KW-0946">Virion</keyword>
<comment type="catalytic activity">
    <reaction evidence="24">
        <text>a 5'-end triphospho-adenylyl-adenylyl-cytidylyl-adenosine in mRNA + GDP + H(+) = a 5'-end (5'-triphosphoguanosine)-adenylyl-adenylyl-cytidylyl-adenosine in mRNA + diphosphate</text>
        <dbReference type="Rhea" id="RHEA:65436"/>
        <dbReference type="Rhea" id="RHEA-COMP:16797"/>
        <dbReference type="Rhea" id="RHEA-COMP:16799"/>
        <dbReference type="ChEBI" id="CHEBI:15378"/>
        <dbReference type="ChEBI" id="CHEBI:33019"/>
        <dbReference type="ChEBI" id="CHEBI:58189"/>
        <dbReference type="ChEBI" id="CHEBI:156484"/>
        <dbReference type="ChEBI" id="CHEBI:156503"/>
        <dbReference type="EC" id="2.7.7.88"/>
    </reaction>
</comment>
<keyword evidence="20" id="KW-0506">mRNA capping</keyword>
<evidence type="ECO:0000256" key="26">
    <source>
        <dbReference type="ARBA" id="ARBA00026099"/>
    </source>
</evidence>
<evidence type="ECO:0000256" key="31">
    <source>
        <dbReference type="ARBA" id="ARBA00048548"/>
    </source>
</evidence>
<protein>
    <recommendedName>
        <fullName evidence="28">Replicase</fullName>
        <ecNumber evidence="26">2.1.1.375</ecNumber>
        <ecNumber evidence="5">2.7.7.48</ecNumber>
        <ecNumber evidence="6">2.7.7.88</ecNumber>
    </recommendedName>
    <alternativeName>
        <fullName evidence="27">Transcriptase</fullName>
    </alternativeName>
</protein>
<evidence type="ECO:0000256" key="28">
    <source>
        <dbReference type="ARBA" id="ARBA00031012"/>
    </source>
</evidence>
<reference evidence="34 35" key="2">
    <citation type="journal article" date="2005" name="J. Gen. Virol.">
        <title>Genome sequence of the non-pathogenic strain 15 of pneumonia virus of mice and comparison with the genome of the pathogenic strain J3666.</title>
        <authorList>
            <person name="Thorpe L.C."/>
            <person name="Easton A.J."/>
        </authorList>
    </citation>
    <scope>NUCLEOTIDE SEQUENCE [LARGE SCALE GENOMIC DNA]</scope>
    <source>
        <strain evidence="34">J3666</strain>
    </source>
</reference>
<dbReference type="GO" id="GO:0044423">
    <property type="term" value="C:virion component"/>
    <property type="evidence" value="ECO:0007669"/>
    <property type="project" value="UniProtKB-KW"/>
</dbReference>
<dbReference type="GeneID" id="3200556"/>
<comment type="catalytic activity">
    <reaction evidence="30">
        <text>a 5'-end (5'-triphosphoguanosine)-adenylyl-adenylyl-cytidylyl-adenosine in mRNA + 2 S-adenosyl-L-methionine = a 5'-end (N(7)-methyl 5'-triphosphoguanosine)-(2'-O-methyladenylyl)-adenylyl-cytidylyl-adenosine in mRNA + 2 S-adenosyl-L-homocysteine + H(+)</text>
        <dbReference type="Rhea" id="RHEA:65376"/>
        <dbReference type="Rhea" id="RHEA-COMP:16797"/>
        <dbReference type="Rhea" id="RHEA-COMP:16798"/>
        <dbReference type="ChEBI" id="CHEBI:15378"/>
        <dbReference type="ChEBI" id="CHEBI:57856"/>
        <dbReference type="ChEBI" id="CHEBI:59789"/>
        <dbReference type="ChEBI" id="CHEBI:156483"/>
        <dbReference type="ChEBI" id="CHEBI:156484"/>
        <dbReference type="EC" id="2.1.1.375"/>
    </reaction>
</comment>
<sequence>MDPIDEQEVNVYLPDSYLKGVISFSETNALGSCIIGRPFLKDDFTATTSIRNPLIEHKRIRDTKLVKNIVSNPQYRLVEPLQMQHELLSVLSPNFILHTANLRKIIQRSVDITDKKLNPILHILNLNSPNQEGKVSERLTRLIKKHLSHIPNWVSSWYNIWVNLNNLLQEYRSKEVIDHNCVLTRQLSGSFIHVVMSQYGVVIISKKSKRYTMCTYNQFLTWKDLALSRFNANYVVWLSNVLNTLNEGLGLRCRLKGHLLSKLYISTDIFLSSTSNEFYNVVKEFEGFIMSLILKQTEEALFSTRFYNNMLNNLIDAIDRARLEYLARCANSAARINLPSTDVMIASLGDILSLINVLGESNLNNLSELYFIFRIFGHPMVDERKAMDAVRDNCCETKFLTAKNLASLRGAYVYRIIKGFVANYNRWPYIKTRVCLTPTWINYLDTNSCPSLLEMTEDDFIVLAGVHFIREFHIPKLTDLEIILNDKAISPPKSLIWSCFPKNYIPQVIQDEYARRYCRAKAPLKTRRVLEFYLQDKDFKLDQLHRVVVNQDYLNDKEHIISLTGKERELGVGRMFAMQPGKQRQVQILAEKLLADNILQFFPETLTRYGDLELQKILELKAGLSNKNDRSKDSYNNYISRCSLITDLSKFNQAFRYESSCVCSDLLDELHGTQSLFSWLHLTVPLTTIMCTYRHAPPDTGNNYNVDDIAEQSGLYRYHMGGIEGWCQKLWTTEAIALLDTVAVKGRFQLTSLINGDNQSIDISKPTRLGTRTQSEADYDLAINSLRLISAAYKGIGHKLKEGETYLSRDMQFMSKTIQHEGVYYPASIKKILRVGPWINTILDDIKTSTESIGSLTQELEYKGESLMSSLLLRNFWLYRLYSVDLKDHSLCGKQLYRSLIKVLKHLKRCFNLENLGECLELFLNVPMQFGGADPNVIYRSFYRRTPDFLTESITHLILILKHFRRDLEFNKDNVSKAVLSLLEFTKNDSAEFVTLMRDPQAIGSERQAKITSDINRTAVTSVLSNAPNEIFRTSALHYSSTENELNGIASGVSPVYPHGLRVLYESLPFYKAEKIVNMVSGTKSITNILEKTSAISYTDIIRATNMMVENLTLLTRIMKPGADTSLDPDTIVITILSKIIRDKSWDVGDIIGVTSPSPVSCFKVVYTSTLQNNSVVIERYTTDTYTRGKRGPTKPWVGSSTQEKKSMPVYNRQVLTRGQRDQIENIAKLEWVFSSVANIDSLLNELSTMTLGLSLRKCRQLFPTYLSLNFLHRLSVSSRPREYPSSLPAYRTTNFHFDTGPINKVLTERFGDEDINLVFQNAISYGLSTMSLVEQFTGVCPNKVLLVPKLQEIQLMKVPIFQGGFNLQSIIPIIRQQHMFLPNHITPAQYIELFLSSKQFHSRINLKHNNRFKLVLQKDYFNGENMIETLSTCLAGHWIIILMLMKESQGIFDKEWYDGFVTDHMFLDLQLFLSSFKTFLTVFNFAYLKVGSNIEEITGNQANLLELLDLGYWKNMYKVFSETKVRLALLKQDLSFNSVKNSSSFRHWFINSLQEVQCTSVPWVVNVTRNPTHLKGVLQYMKMIESGMIQGYSANISSVLSIPYNYPDMAHMMTKIIRNRGHMSYDYPKMKKSLTFSMTDMSDSYMLNLFPKVECSYMSGYLDKLDDTLLLLKKPPVGRKVPSVALPWHHCNRYNFVFSSTGCKVSVIDMLPKHFQRSNLKVICFIGEGAGNLMLRAVLEVGGNIKLIYRSLKDPDDHHVPVEFLRLKPCYPYIDTGGSLSLASTDATNKAHWDYLHLHWTDPLNLIVCDAEISGVKHWLKILHRWYEHMTSCKHCLKSEHDKYLIIKYHAQDDLIDLPHGVRLLKCNICLGSKLSGSESYLLIGLGLSNKLPVYSEVLHSKLLLAECHQFHHPKYLDVSGINTNIKSLIPMLDYPITYNKITTLLESVRELSSNKNKNTMWIGRNPVYHNKWLKRKYFNILKWLKYCIELPAFRMDYNSFERIEMLYPNLRDLVDSVSTSELKKVIKVTGILFRSNTM</sequence>
<keyword evidence="14" id="KW-0547">Nucleotide-binding</keyword>
<evidence type="ECO:0000256" key="15">
    <source>
        <dbReference type="ARBA" id="ARBA00022801"/>
    </source>
</evidence>
<dbReference type="EC" id="2.7.7.88" evidence="6"/>
<comment type="subcellular location">
    <subcellularLocation>
        <location evidence="2">Host cytoplasm</location>
    </subcellularLocation>
    <subcellularLocation>
        <location evidence="3">Virion</location>
    </subcellularLocation>
</comment>
<name>Q5MKN1_9MONO</name>
<evidence type="ECO:0000256" key="13">
    <source>
        <dbReference type="ARBA" id="ARBA00022723"/>
    </source>
</evidence>
<keyword evidence="21" id="KW-1035">Host cytoplasm</keyword>
<evidence type="ECO:0000256" key="10">
    <source>
        <dbReference type="ARBA" id="ARBA00022679"/>
    </source>
</evidence>
<dbReference type="GO" id="GO:0016787">
    <property type="term" value="F:hydrolase activity"/>
    <property type="evidence" value="ECO:0007669"/>
    <property type="project" value="UniProtKB-KW"/>
</dbReference>
<evidence type="ECO:0000256" key="6">
    <source>
        <dbReference type="ARBA" id="ARBA00012582"/>
    </source>
</evidence>
<evidence type="ECO:0000256" key="30">
    <source>
        <dbReference type="ARBA" id="ARBA00047370"/>
    </source>
</evidence>
<dbReference type="RefSeq" id="YP_173335.1">
    <property type="nucleotide sequence ID" value="NC_006579.1"/>
</dbReference>
<dbReference type="Pfam" id="PF14318">
    <property type="entry name" value="Mononeg_mRNAcap"/>
    <property type="match status" value="1"/>
</dbReference>
<evidence type="ECO:0000256" key="4">
    <source>
        <dbReference type="ARBA" id="ARBA00007934"/>
    </source>
</evidence>
<evidence type="ECO:0000256" key="5">
    <source>
        <dbReference type="ARBA" id="ARBA00012494"/>
    </source>
</evidence>
<evidence type="ECO:0000256" key="9">
    <source>
        <dbReference type="ARBA" id="ARBA00022664"/>
    </source>
</evidence>
<dbReference type="EMBL" id="AY743909">
    <property type="protein sequence ID" value="AAW02831.1"/>
    <property type="molecule type" value="Genomic_RNA"/>
</dbReference>
<evidence type="ECO:0000256" key="23">
    <source>
        <dbReference type="ARBA" id="ARBA00024052"/>
    </source>
</evidence>
<evidence type="ECO:0000256" key="2">
    <source>
        <dbReference type="ARBA" id="ARBA00004192"/>
    </source>
</evidence>
<keyword evidence="15" id="KW-0378">Hydrolase</keyword>
<dbReference type="Proteomes" id="UP000149165">
    <property type="component" value="Segment"/>
</dbReference>
<keyword evidence="19" id="KW-0693">Viral RNA replication</keyword>
<comment type="catalytic activity">
    <reaction evidence="25">
        <text>a 5'-end (5'-triphosphoguanosine)-(2'-O-methyladenylyl)-adenylyl-cytidylyl-adenosine in mRNA + S-adenosyl-L-methionine = a 5'-end (N(7)-methyl 5'-triphosphoguanosine)-(2'-O-methyladenylyl)-adenylyl-cytidylyl-adenosine in mRNA + S-adenosyl-L-homocysteine</text>
        <dbReference type="Rhea" id="RHEA:65440"/>
        <dbReference type="Rhea" id="RHEA-COMP:16798"/>
        <dbReference type="Rhea" id="RHEA-COMP:16801"/>
        <dbReference type="ChEBI" id="CHEBI:57856"/>
        <dbReference type="ChEBI" id="CHEBI:59789"/>
        <dbReference type="ChEBI" id="CHEBI:156482"/>
        <dbReference type="ChEBI" id="CHEBI:156483"/>
    </reaction>
</comment>
<evidence type="ECO:0000256" key="7">
    <source>
        <dbReference type="ARBA" id="ARBA00022484"/>
    </source>
</evidence>
<evidence type="ECO:0000256" key="8">
    <source>
        <dbReference type="ARBA" id="ARBA00022603"/>
    </source>
</evidence>
<evidence type="ECO:0000256" key="11">
    <source>
        <dbReference type="ARBA" id="ARBA00022691"/>
    </source>
</evidence>
<dbReference type="PROSITE" id="PS50526">
    <property type="entry name" value="RDRP_SSRNA_NEG_NONSEG"/>
    <property type="match status" value="1"/>
</dbReference>
<evidence type="ECO:0000256" key="17">
    <source>
        <dbReference type="ARBA" id="ARBA00022842"/>
    </source>
</evidence>
<keyword evidence="8" id="KW-0489">Methyltransferase</keyword>
<evidence type="ECO:0000256" key="22">
    <source>
        <dbReference type="ARBA" id="ARBA00023268"/>
    </source>
</evidence>
<feature type="domain" description="RdRp catalytic" evidence="32">
    <location>
        <begin position="640"/>
        <end position="822"/>
    </location>
</feature>
<keyword evidence="17" id="KW-0460">Magnesium</keyword>
<comment type="subunit">
    <text evidence="23">Interacts with the phosphoprotein (via C-terminus); the association of P and L forms the polymerase complex.</text>
</comment>
<organism evidence="34 35">
    <name type="scientific">Pneumonia virus of mice J3666</name>
    <dbReference type="NCBI Taxonomy" id="270473"/>
    <lineage>
        <taxon>Viruses</taxon>
        <taxon>Riboviria</taxon>
        <taxon>Orthornavirae</taxon>
        <taxon>Negarnaviricota</taxon>
        <taxon>Haploviricotina</taxon>
        <taxon>Monjiviricetes</taxon>
        <taxon>Mononegavirales</taxon>
        <taxon>Pneumoviridae</taxon>
        <taxon>Orthopneumovirus</taxon>
        <taxon>Orthopneumovirus muris</taxon>
        <taxon>murine pneumonia virus</taxon>
    </lineage>
</organism>
<evidence type="ECO:0000256" key="24">
    <source>
        <dbReference type="ARBA" id="ARBA00024494"/>
    </source>
</evidence>
<comment type="similarity">
    <text evidence="4">Belongs to the paramyxovirus L protein family.</text>
</comment>
<evidence type="ECO:0000256" key="18">
    <source>
        <dbReference type="ARBA" id="ARBA00022844"/>
    </source>
</evidence>
<evidence type="ECO:0000256" key="29">
    <source>
        <dbReference type="ARBA" id="ARBA00047332"/>
    </source>
</evidence>
<feature type="domain" description="Mononegavirus-type SAM-dependent 2'-O-MTase" evidence="33">
    <location>
        <begin position="1694"/>
        <end position="1884"/>
    </location>
</feature>
<dbReference type="PROSITE" id="PS51590">
    <property type="entry name" value="SAM_MT_MNV_L"/>
    <property type="match status" value="1"/>
</dbReference>
<keyword evidence="9" id="KW-0507">mRNA processing</keyword>
<evidence type="ECO:0000256" key="25">
    <source>
        <dbReference type="ARBA" id="ARBA00024499"/>
    </source>
</evidence>
<dbReference type="InterPro" id="IPR039736">
    <property type="entry name" value="L_poly_C"/>
</dbReference>
<evidence type="ECO:0000256" key="12">
    <source>
        <dbReference type="ARBA" id="ARBA00022695"/>
    </source>
</evidence>
<keyword evidence="12" id="KW-0548">Nucleotidyltransferase</keyword>
<evidence type="ECO:0000256" key="21">
    <source>
        <dbReference type="ARBA" id="ARBA00023200"/>
    </source>
</evidence>
<evidence type="ECO:0000256" key="14">
    <source>
        <dbReference type="ARBA" id="ARBA00022741"/>
    </source>
</evidence>
<evidence type="ECO:0000259" key="32">
    <source>
        <dbReference type="PROSITE" id="PS50526"/>
    </source>
</evidence>
<evidence type="ECO:0000256" key="20">
    <source>
        <dbReference type="ARBA" id="ARBA00023042"/>
    </source>
</evidence>